<reference evidence="1" key="1">
    <citation type="submission" date="2014-11" db="EMBL/GenBank/DDBJ databases">
        <authorList>
            <person name="Amaro Gonzalez C."/>
        </authorList>
    </citation>
    <scope>NUCLEOTIDE SEQUENCE</scope>
</reference>
<organism evidence="1">
    <name type="scientific">Anguilla anguilla</name>
    <name type="common">European freshwater eel</name>
    <name type="synonym">Muraena anguilla</name>
    <dbReference type="NCBI Taxonomy" id="7936"/>
    <lineage>
        <taxon>Eukaryota</taxon>
        <taxon>Metazoa</taxon>
        <taxon>Chordata</taxon>
        <taxon>Craniata</taxon>
        <taxon>Vertebrata</taxon>
        <taxon>Euteleostomi</taxon>
        <taxon>Actinopterygii</taxon>
        <taxon>Neopterygii</taxon>
        <taxon>Teleostei</taxon>
        <taxon>Anguilliformes</taxon>
        <taxon>Anguillidae</taxon>
        <taxon>Anguilla</taxon>
    </lineage>
</organism>
<protein>
    <submittedName>
        <fullName evidence="1">Uncharacterized protein</fullName>
    </submittedName>
</protein>
<reference evidence="1" key="2">
    <citation type="journal article" date="2015" name="Fish Shellfish Immunol.">
        <title>Early steps in the European eel (Anguilla anguilla)-Vibrio vulnificus interaction in the gills: Role of the RtxA13 toxin.</title>
        <authorList>
            <person name="Callol A."/>
            <person name="Pajuelo D."/>
            <person name="Ebbesson L."/>
            <person name="Teles M."/>
            <person name="MacKenzie S."/>
            <person name="Amaro C."/>
        </authorList>
    </citation>
    <scope>NUCLEOTIDE SEQUENCE</scope>
</reference>
<evidence type="ECO:0000313" key="1">
    <source>
        <dbReference type="EMBL" id="JAH26681.1"/>
    </source>
</evidence>
<sequence length="39" mass="4284">MFKLFTHGISVGGGKEDCTVIQLFCMPITLLTTLVKNVK</sequence>
<dbReference type="EMBL" id="GBXM01081896">
    <property type="protein sequence ID" value="JAH26681.1"/>
    <property type="molecule type" value="Transcribed_RNA"/>
</dbReference>
<name>A0A0E9RC05_ANGAN</name>
<dbReference type="AlphaFoldDB" id="A0A0E9RC05"/>
<accession>A0A0E9RC05</accession>
<proteinExistence type="predicted"/>